<protein>
    <submittedName>
        <fullName evidence="1">Uncharacterized protein</fullName>
    </submittedName>
</protein>
<comment type="caution">
    <text evidence="1">The sequence shown here is derived from an EMBL/GenBank/DDBJ whole genome shotgun (WGS) entry which is preliminary data.</text>
</comment>
<proteinExistence type="predicted"/>
<evidence type="ECO:0000313" key="1">
    <source>
        <dbReference type="EMBL" id="RXJ70598.1"/>
    </source>
</evidence>
<dbReference type="AlphaFoldDB" id="A0A4V1LS63"/>
<name>A0A4V1LS63_9GAMM</name>
<evidence type="ECO:0000313" key="2">
    <source>
        <dbReference type="Proteomes" id="UP000290287"/>
    </source>
</evidence>
<reference evidence="1 2" key="1">
    <citation type="submission" date="2017-10" db="EMBL/GenBank/DDBJ databases">
        <title>Nyctiphanis sp. nov., isolated from the stomach of the euphausiid Nyctiphanes simplex (Hansen, 1911) in the Gulf of California.</title>
        <authorList>
            <person name="Gomez-Gil B."/>
            <person name="Aguilar-Mendez M."/>
            <person name="Lopez-Cortes A."/>
            <person name="Gomez-Gutierrez J."/>
            <person name="Roque A."/>
            <person name="Lang E."/>
            <person name="Gonzalez-Castillo A."/>
        </authorList>
    </citation>
    <scope>NUCLEOTIDE SEQUENCE [LARGE SCALE GENOMIC DNA]</scope>
    <source>
        <strain evidence="1 2">CAIM 600</strain>
    </source>
</reference>
<dbReference type="Proteomes" id="UP000290287">
    <property type="component" value="Unassembled WGS sequence"/>
</dbReference>
<gene>
    <name evidence="1" type="ORF">CS022_22725</name>
</gene>
<accession>A0A4V1LS63</accession>
<sequence length="266" mass="29980">MSLEKDIADLVKATNRLTDSVDGKIRHIDERVARAEREFQSWRTSSGFVHQRDHLMAMPLNYNPFMHDLGNGPLEGWGTRGSVTIEAVHPFTKGFEGPYVPEKPASASSSIHDATKANPYYFGRYNKGPRVRRGGLADGWGGTPGGHILRIYKPAGERHNYANSCMFRMIETYKRHKSRFRSYVYVNKGPLSFDFGLTDDGGQINVPSIRTWHFIDQNVGQSEVCGNYMNINIDHAEECELFIAMINVLPILSEGDAATIINRRSK</sequence>
<dbReference type="EMBL" id="PEIB01000046">
    <property type="protein sequence ID" value="RXJ70598.1"/>
    <property type="molecule type" value="Genomic_DNA"/>
</dbReference>
<dbReference type="RefSeq" id="WP_129124159.1">
    <property type="nucleotide sequence ID" value="NZ_PEIB01000046.1"/>
</dbReference>
<organism evidence="1 2">
    <name type="scientific">Veronia nyctiphanis</name>
    <dbReference type="NCBI Taxonomy" id="1278244"/>
    <lineage>
        <taxon>Bacteria</taxon>
        <taxon>Pseudomonadati</taxon>
        <taxon>Pseudomonadota</taxon>
        <taxon>Gammaproteobacteria</taxon>
        <taxon>Vibrionales</taxon>
        <taxon>Vibrionaceae</taxon>
        <taxon>Veronia</taxon>
    </lineage>
</organism>
<dbReference type="OrthoDB" id="5917544at2"/>
<keyword evidence="2" id="KW-1185">Reference proteome</keyword>